<dbReference type="GO" id="GO:0004497">
    <property type="term" value="F:monooxygenase activity"/>
    <property type="evidence" value="ECO:0007669"/>
    <property type="project" value="UniProtKB-KW"/>
</dbReference>
<dbReference type="Pfam" id="PF00067">
    <property type="entry name" value="p450"/>
    <property type="match status" value="2"/>
</dbReference>
<dbReference type="PRINTS" id="PR00385">
    <property type="entry name" value="P450"/>
</dbReference>
<evidence type="ECO:0000256" key="1">
    <source>
        <dbReference type="PIRSR" id="PIRSR602401-1"/>
    </source>
</evidence>
<evidence type="ECO:0000313" key="5">
    <source>
        <dbReference type="EMBL" id="GAX81209.1"/>
    </source>
</evidence>
<accession>A0A250XE72</accession>
<keyword evidence="4" id="KW-0812">Transmembrane</keyword>
<keyword evidence="6" id="KW-1185">Reference proteome</keyword>
<keyword evidence="2" id="KW-0503">Monooxygenase</keyword>
<keyword evidence="4" id="KW-0472">Membrane</keyword>
<keyword evidence="1 2" id="KW-0349">Heme</keyword>
<comment type="caution">
    <text evidence="5">The sequence shown here is derived from an EMBL/GenBank/DDBJ whole genome shotgun (WGS) entry which is preliminary data.</text>
</comment>
<feature type="compositionally biased region" description="Polar residues" evidence="3">
    <location>
        <begin position="195"/>
        <end position="207"/>
    </location>
</feature>
<comment type="similarity">
    <text evidence="2">Belongs to the cytochrome P450 family.</text>
</comment>
<keyword evidence="1 2" id="KW-0408">Iron</keyword>
<dbReference type="Proteomes" id="UP000232323">
    <property type="component" value="Unassembled WGS sequence"/>
</dbReference>
<evidence type="ECO:0000256" key="3">
    <source>
        <dbReference type="SAM" id="MobiDB-lite"/>
    </source>
</evidence>
<dbReference type="PRINTS" id="PR00463">
    <property type="entry name" value="EP450I"/>
</dbReference>
<proteinExistence type="inferred from homology"/>
<dbReference type="InterPro" id="IPR036396">
    <property type="entry name" value="Cyt_P450_sf"/>
</dbReference>
<dbReference type="PROSITE" id="PS00086">
    <property type="entry name" value="CYTOCHROME_P450"/>
    <property type="match status" value="1"/>
</dbReference>
<comment type="cofactor">
    <cofactor evidence="1">
        <name>heme</name>
        <dbReference type="ChEBI" id="CHEBI:30413"/>
    </cofactor>
</comment>
<protein>
    <recommendedName>
        <fullName evidence="7">Cytochrome P450</fullName>
    </recommendedName>
</protein>
<dbReference type="GO" id="GO:0016705">
    <property type="term" value="F:oxidoreductase activity, acting on paired donors, with incorporation or reduction of molecular oxygen"/>
    <property type="evidence" value="ECO:0007669"/>
    <property type="project" value="InterPro"/>
</dbReference>
<evidence type="ECO:0000256" key="2">
    <source>
        <dbReference type="RuleBase" id="RU000461"/>
    </source>
</evidence>
<organism evidence="5 6">
    <name type="scientific">Chlamydomonas eustigma</name>
    <dbReference type="NCBI Taxonomy" id="1157962"/>
    <lineage>
        <taxon>Eukaryota</taxon>
        <taxon>Viridiplantae</taxon>
        <taxon>Chlorophyta</taxon>
        <taxon>core chlorophytes</taxon>
        <taxon>Chlorophyceae</taxon>
        <taxon>CS clade</taxon>
        <taxon>Chlamydomonadales</taxon>
        <taxon>Chlamydomonadaceae</taxon>
        <taxon>Chlamydomonas</taxon>
    </lineage>
</organism>
<dbReference type="GO" id="GO:0020037">
    <property type="term" value="F:heme binding"/>
    <property type="evidence" value="ECO:0007669"/>
    <property type="project" value="InterPro"/>
</dbReference>
<sequence>MIGMLASSFLILLTLSIAVLVIVLILNPFHLYRQWTLRHIPGSSPRFLLGHIPQMLELGPPALNAKLAKVYGPVFKVWFGRVPTVVVTDPEIIRSIGVKNMSRLGLFNNILPRRIQRVDEHGLFSTREKEWRLIHRAWQPAFNPTTMASYVLLIDQSALRLTDLIVRKMMRLQQHHQAVGAVGACDPQKHISGGVNDQSSGDLSRTSDSNDKRLRIDIHALLGRMTLQAVGSCAYGVELGTIEDHGEIAAGVEAKLVGGKPSPLSVDGATLAWACKEVFGPASMASFESGWSKVGAALPDVHPLVVWLANTFPNKMLKDQIRARDIIQGATRDLINAWNESKKNGLDYGISACGLPGPSGYDDSSSRTDVVGKPACGNSSEIEPACGNSETEPIPAPAPAAIADCSAAVVGSSSRSVGSGMKAVAPGSFLELLLETRDRETGQKLTDIQVQAQVQTFIFAGYETTANALAFTIYLISQHPEVQAKLVREIDVQLVALGGPGAPLTEASVSKFEYTAAVLNEGLRLYPPGFMTTRVTKEPLKLMDKYFVPAGTFINLPIMSMHLDPEIWEDPTSFKPERFLQGMTAVKPSTFIPFGLGARMCIGYKFALLEARIALIRLFSKLTFVLEPGQIHRKILNPPRPNLQMDQLLTWNMPTPV</sequence>
<dbReference type="InterPro" id="IPR002401">
    <property type="entry name" value="Cyt_P450_E_grp-I"/>
</dbReference>
<gene>
    <name evidence="5" type="ORF">CEUSTIGMA_g8641.t1</name>
</gene>
<feature type="transmembrane region" description="Helical" evidence="4">
    <location>
        <begin position="6"/>
        <end position="29"/>
    </location>
</feature>
<feature type="region of interest" description="Disordered" evidence="3">
    <location>
        <begin position="190"/>
        <end position="209"/>
    </location>
</feature>
<dbReference type="GO" id="GO:0005506">
    <property type="term" value="F:iron ion binding"/>
    <property type="evidence" value="ECO:0007669"/>
    <property type="project" value="InterPro"/>
</dbReference>
<evidence type="ECO:0000256" key="4">
    <source>
        <dbReference type="SAM" id="Phobius"/>
    </source>
</evidence>
<name>A0A250XE72_9CHLO</name>
<evidence type="ECO:0008006" key="7">
    <source>
        <dbReference type="Google" id="ProtNLM"/>
    </source>
</evidence>
<keyword evidence="2" id="KW-0560">Oxidoreductase</keyword>
<dbReference type="InterPro" id="IPR017972">
    <property type="entry name" value="Cyt_P450_CS"/>
</dbReference>
<dbReference type="Gene3D" id="1.10.630.10">
    <property type="entry name" value="Cytochrome P450"/>
    <property type="match status" value="2"/>
</dbReference>
<keyword evidence="1 2" id="KW-0479">Metal-binding</keyword>
<dbReference type="EMBL" id="BEGY01000062">
    <property type="protein sequence ID" value="GAX81209.1"/>
    <property type="molecule type" value="Genomic_DNA"/>
</dbReference>
<keyword evidence="4" id="KW-1133">Transmembrane helix</keyword>
<dbReference type="PANTHER" id="PTHR24301:SF2">
    <property type="entry name" value="THROMBOXANE-A SYNTHASE"/>
    <property type="match status" value="1"/>
</dbReference>
<evidence type="ECO:0000313" key="6">
    <source>
        <dbReference type="Proteomes" id="UP000232323"/>
    </source>
</evidence>
<reference evidence="5 6" key="1">
    <citation type="submission" date="2017-08" db="EMBL/GenBank/DDBJ databases">
        <title>Acidophilic green algal genome provides insights into adaptation to an acidic environment.</title>
        <authorList>
            <person name="Hirooka S."/>
            <person name="Hirose Y."/>
            <person name="Kanesaki Y."/>
            <person name="Higuchi S."/>
            <person name="Fujiwara T."/>
            <person name="Onuma R."/>
            <person name="Era A."/>
            <person name="Ohbayashi R."/>
            <person name="Uzuka A."/>
            <person name="Nozaki H."/>
            <person name="Yoshikawa H."/>
            <person name="Miyagishima S.Y."/>
        </authorList>
    </citation>
    <scope>NUCLEOTIDE SEQUENCE [LARGE SCALE GENOMIC DNA]</scope>
    <source>
        <strain evidence="5 6">NIES-2499</strain>
    </source>
</reference>
<feature type="binding site" description="axial binding residue" evidence="1">
    <location>
        <position position="601"/>
    </location>
    <ligand>
        <name>heme</name>
        <dbReference type="ChEBI" id="CHEBI:30413"/>
    </ligand>
    <ligandPart>
        <name>Fe</name>
        <dbReference type="ChEBI" id="CHEBI:18248"/>
    </ligandPart>
</feature>
<dbReference type="SUPFAM" id="SSF48264">
    <property type="entry name" value="Cytochrome P450"/>
    <property type="match status" value="1"/>
</dbReference>
<dbReference type="InterPro" id="IPR001128">
    <property type="entry name" value="Cyt_P450"/>
</dbReference>
<dbReference type="STRING" id="1157962.A0A250XE72"/>
<dbReference type="PANTHER" id="PTHR24301">
    <property type="entry name" value="THROMBOXANE-A SYNTHASE"/>
    <property type="match status" value="1"/>
</dbReference>
<dbReference type="AlphaFoldDB" id="A0A250XE72"/>
<dbReference type="OrthoDB" id="507451at2759"/>